<dbReference type="GeneID" id="70178569"/>
<dbReference type="Proteomes" id="UP000756346">
    <property type="component" value="Unassembled WGS sequence"/>
</dbReference>
<reference evidence="3" key="1">
    <citation type="journal article" date="2021" name="Nat. Commun.">
        <title>Genetic determinants of endophytism in the Arabidopsis root mycobiome.</title>
        <authorList>
            <person name="Mesny F."/>
            <person name="Miyauchi S."/>
            <person name="Thiergart T."/>
            <person name="Pickel B."/>
            <person name="Atanasova L."/>
            <person name="Karlsson M."/>
            <person name="Huettel B."/>
            <person name="Barry K.W."/>
            <person name="Haridas S."/>
            <person name="Chen C."/>
            <person name="Bauer D."/>
            <person name="Andreopoulos W."/>
            <person name="Pangilinan J."/>
            <person name="LaButti K."/>
            <person name="Riley R."/>
            <person name="Lipzen A."/>
            <person name="Clum A."/>
            <person name="Drula E."/>
            <person name="Henrissat B."/>
            <person name="Kohler A."/>
            <person name="Grigoriev I.V."/>
            <person name="Martin F.M."/>
            <person name="Hacquard S."/>
        </authorList>
    </citation>
    <scope>NUCLEOTIDE SEQUENCE</scope>
    <source>
        <strain evidence="3">MPI-CAGE-CH-0230</strain>
    </source>
</reference>
<dbReference type="OrthoDB" id="192832at2759"/>
<gene>
    <name evidence="3" type="ORF">B0I36DRAFT_220207</name>
</gene>
<dbReference type="InterPro" id="IPR013320">
    <property type="entry name" value="ConA-like_dom_sf"/>
</dbReference>
<accession>A0A9P8XTU2</accession>
<dbReference type="PANTHER" id="PTHR10963:SF53">
    <property type="entry name" value="GH16 DOMAIN-CONTAINING PROTEIN"/>
    <property type="match status" value="1"/>
</dbReference>
<evidence type="ECO:0000256" key="1">
    <source>
        <dbReference type="SAM" id="MobiDB-lite"/>
    </source>
</evidence>
<feature type="region of interest" description="Disordered" evidence="1">
    <location>
        <begin position="1"/>
        <end position="26"/>
    </location>
</feature>
<evidence type="ECO:0000313" key="3">
    <source>
        <dbReference type="EMBL" id="KAH7014466.1"/>
    </source>
</evidence>
<sequence length="285" mass="31727">PPPPPPAASSRPAPTPPAAQAPPPGADYWRANFDVAVPVSQDWHHETGNNNGWGNAELEHYTASAANAFHTPDHKLVLRAVAQPDHPDPAQCYTSARLVSRQTLARHRGVLTTWLSLPCAEGIWPAFWLLPREPMTWPHDGEVDIAETWNGDCENHSCLHWGFYTPEDHNKHLVRGTKIPDMATGRPIRFDFAWDCVATAGKAPGRFMWYIDGRPVMKNLMPEGTRSIDDWCVIMNVAMGGNVCAGKTPARGSYDMVVHEVRMSEEPEGGGWARFEQDWWHCPDG</sequence>
<feature type="non-terminal residue" evidence="3">
    <location>
        <position position="285"/>
    </location>
</feature>
<dbReference type="PANTHER" id="PTHR10963">
    <property type="entry name" value="GLYCOSYL HYDROLASE-RELATED"/>
    <property type="match status" value="1"/>
</dbReference>
<dbReference type="RefSeq" id="XP_046005433.1">
    <property type="nucleotide sequence ID" value="XM_046149023.1"/>
</dbReference>
<feature type="non-terminal residue" evidence="3">
    <location>
        <position position="1"/>
    </location>
</feature>
<dbReference type="GO" id="GO:0004553">
    <property type="term" value="F:hydrolase activity, hydrolyzing O-glycosyl compounds"/>
    <property type="evidence" value="ECO:0007669"/>
    <property type="project" value="InterPro"/>
</dbReference>
<comment type="caution">
    <text evidence="3">The sequence shown here is derived from an EMBL/GenBank/DDBJ whole genome shotgun (WGS) entry which is preliminary data.</text>
</comment>
<dbReference type="EMBL" id="JAGTJQ010000013">
    <property type="protein sequence ID" value="KAH7014466.1"/>
    <property type="molecule type" value="Genomic_DNA"/>
</dbReference>
<name>A0A9P8XTU2_9PEZI</name>
<dbReference type="Gene3D" id="2.60.120.200">
    <property type="match status" value="1"/>
</dbReference>
<dbReference type="InterPro" id="IPR000757">
    <property type="entry name" value="Beta-glucanase-like"/>
</dbReference>
<organism evidence="3 4">
    <name type="scientific">Microdochium trichocladiopsis</name>
    <dbReference type="NCBI Taxonomy" id="1682393"/>
    <lineage>
        <taxon>Eukaryota</taxon>
        <taxon>Fungi</taxon>
        <taxon>Dikarya</taxon>
        <taxon>Ascomycota</taxon>
        <taxon>Pezizomycotina</taxon>
        <taxon>Sordariomycetes</taxon>
        <taxon>Xylariomycetidae</taxon>
        <taxon>Xylariales</taxon>
        <taxon>Microdochiaceae</taxon>
        <taxon>Microdochium</taxon>
    </lineage>
</organism>
<dbReference type="GO" id="GO:0005975">
    <property type="term" value="P:carbohydrate metabolic process"/>
    <property type="evidence" value="ECO:0007669"/>
    <property type="project" value="InterPro"/>
</dbReference>
<dbReference type="AlphaFoldDB" id="A0A9P8XTU2"/>
<dbReference type="Pfam" id="PF26113">
    <property type="entry name" value="GH16_XgeA"/>
    <property type="match status" value="1"/>
</dbReference>
<keyword evidence="4" id="KW-1185">Reference proteome</keyword>
<feature type="domain" description="GH16" evidence="2">
    <location>
        <begin position="16"/>
        <end position="285"/>
    </location>
</feature>
<feature type="compositionally biased region" description="Pro residues" evidence="1">
    <location>
        <begin position="1"/>
        <end position="25"/>
    </location>
</feature>
<proteinExistence type="predicted"/>
<dbReference type="PROSITE" id="PS51762">
    <property type="entry name" value="GH16_2"/>
    <property type="match status" value="1"/>
</dbReference>
<evidence type="ECO:0000313" key="4">
    <source>
        <dbReference type="Proteomes" id="UP000756346"/>
    </source>
</evidence>
<protein>
    <submittedName>
        <fullName evidence="3">Concanavalin A-like lectin/glucanase domain-containing protein</fullName>
    </submittedName>
</protein>
<dbReference type="InterPro" id="IPR050546">
    <property type="entry name" value="Glycosyl_Hydrlase_16"/>
</dbReference>
<evidence type="ECO:0000259" key="2">
    <source>
        <dbReference type="PROSITE" id="PS51762"/>
    </source>
</evidence>
<dbReference type="SUPFAM" id="SSF49899">
    <property type="entry name" value="Concanavalin A-like lectins/glucanases"/>
    <property type="match status" value="1"/>
</dbReference>